<organism evidence="2 4">
    <name type="scientific">Amycolatopsis regifaucium</name>
    <dbReference type="NCBI Taxonomy" id="546365"/>
    <lineage>
        <taxon>Bacteria</taxon>
        <taxon>Bacillati</taxon>
        <taxon>Actinomycetota</taxon>
        <taxon>Actinomycetes</taxon>
        <taxon>Pseudonocardiales</taxon>
        <taxon>Pseudonocardiaceae</taxon>
        <taxon>Amycolatopsis</taxon>
    </lineage>
</organism>
<keyword evidence="1" id="KW-0812">Transmembrane</keyword>
<reference evidence="2 4" key="1">
    <citation type="submission" date="2015-12" db="EMBL/GenBank/DDBJ databases">
        <title>Amycolatopsis regifaucium genome sequencing and assembly.</title>
        <authorList>
            <person name="Mayilraj S."/>
        </authorList>
    </citation>
    <scope>NUCLEOTIDE SEQUENCE [LARGE SCALE GENOMIC DNA]</scope>
    <source>
        <strain evidence="2 4">GY080</strain>
    </source>
</reference>
<proteinExistence type="predicted"/>
<evidence type="ECO:0008006" key="6">
    <source>
        <dbReference type="Google" id="ProtNLM"/>
    </source>
</evidence>
<dbReference type="EMBL" id="LQCI01000008">
    <property type="protein sequence ID" value="KZB86398.1"/>
    <property type="molecule type" value="Genomic_DNA"/>
</dbReference>
<name>A0A154MQ03_9PSEU</name>
<keyword evidence="1" id="KW-1133">Transmembrane helix</keyword>
<feature type="transmembrane region" description="Helical" evidence="1">
    <location>
        <begin position="55"/>
        <end position="78"/>
    </location>
</feature>
<evidence type="ECO:0000313" key="5">
    <source>
        <dbReference type="Proteomes" id="UP000186883"/>
    </source>
</evidence>
<evidence type="ECO:0000313" key="4">
    <source>
        <dbReference type="Proteomes" id="UP000076321"/>
    </source>
</evidence>
<dbReference type="AlphaFoldDB" id="A0A154MQ03"/>
<comment type="caution">
    <text evidence="2">The sequence shown here is derived from an EMBL/GenBank/DDBJ whole genome shotgun (WGS) entry which is preliminary data.</text>
</comment>
<evidence type="ECO:0000256" key="1">
    <source>
        <dbReference type="SAM" id="Phobius"/>
    </source>
</evidence>
<accession>A0A154MQ03</accession>
<keyword evidence="1" id="KW-0472">Membrane</keyword>
<reference evidence="3 5" key="2">
    <citation type="submission" date="2016-11" db="EMBL/GenBank/DDBJ databases">
        <title>Genome sequencing of Amycolatopsis regifaucium.</title>
        <authorList>
            <person name="Mayilraj S."/>
            <person name="Kaur N."/>
        </authorList>
    </citation>
    <scope>NUCLEOTIDE SEQUENCE [LARGE SCALE GENOMIC DNA]</scope>
    <source>
        <strain evidence="3 5">GY080</strain>
    </source>
</reference>
<dbReference type="EMBL" id="LOBU02000015">
    <property type="protein sequence ID" value="OKA06412.1"/>
    <property type="molecule type" value="Genomic_DNA"/>
</dbReference>
<evidence type="ECO:0000313" key="2">
    <source>
        <dbReference type="EMBL" id="KZB86398.1"/>
    </source>
</evidence>
<dbReference type="Proteomes" id="UP000186883">
    <property type="component" value="Unassembled WGS sequence"/>
</dbReference>
<gene>
    <name evidence="3" type="ORF">ATP06_0225185</name>
    <name evidence="2" type="ORF">AVL48_26765</name>
</gene>
<evidence type="ECO:0000313" key="3">
    <source>
        <dbReference type="EMBL" id="OKA06412.1"/>
    </source>
</evidence>
<dbReference type="OrthoDB" id="3638058at2"/>
<feature type="transmembrane region" description="Helical" evidence="1">
    <location>
        <begin position="12"/>
        <end position="35"/>
    </location>
</feature>
<dbReference type="Proteomes" id="UP000076321">
    <property type="component" value="Unassembled WGS sequence"/>
</dbReference>
<keyword evidence="5" id="KW-1185">Reference proteome</keyword>
<dbReference type="RefSeq" id="WP_061980521.1">
    <property type="nucleotide sequence ID" value="NZ_FOPQ01000018.1"/>
</dbReference>
<protein>
    <recommendedName>
        <fullName evidence="6">Transmembrane protein</fullName>
    </recommendedName>
</protein>
<sequence length="110" mass="11675">MEETKPPRRLGQWMWGLFWLLVLGFLAIVAAGLLAELASRPCPSAEVWACAAENRTLATFIPAIGFGAGLLTAAVGGGRAVRRRTSPKPWLLVAGLLGAISLAVSLFLVF</sequence>
<feature type="transmembrane region" description="Helical" evidence="1">
    <location>
        <begin position="90"/>
        <end position="109"/>
    </location>
</feature>